<dbReference type="PANTHER" id="PTHR32309">
    <property type="entry name" value="TYROSINE-PROTEIN KINASE"/>
    <property type="match status" value="1"/>
</dbReference>
<protein>
    <submittedName>
        <fullName evidence="9">Wzz/FepE/Etk N-terminal domain-containing protein</fullName>
    </submittedName>
</protein>
<evidence type="ECO:0000313" key="10">
    <source>
        <dbReference type="Proteomes" id="UP001140978"/>
    </source>
</evidence>
<feature type="transmembrane region" description="Helical" evidence="6">
    <location>
        <begin position="292"/>
        <end position="316"/>
    </location>
</feature>
<dbReference type="Pfam" id="PF13807">
    <property type="entry name" value="GNVR"/>
    <property type="match status" value="1"/>
</dbReference>
<comment type="caution">
    <text evidence="9">The sequence shown here is derived from an EMBL/GenBank/DDBJ whole genome shotgun (WGS) entry which is preliminary data.</text>
</comment>
<evidence type="ECO:0000256" key="6">
    <source>
        <dbReference type="SAM" id="Phobius"/>
    </source>
</evidence>
<evidence type="ECO:0000259" key="8">
    <source>
        <dbReference type="Pfam" id="PF13807"/>
    </source>
</evidence>
<evidence type="ECO:0000259" key="7">
    <source>
        <dbReference type="Pfam" id="PF02706"/>
    </source>
</evidence>
<evidence type="ECO:0000256" key="2">
    <source>
        <dbReference type="ARBA" id="ARBA00022475"/>
    </source>
</evidence>
<dbReference type="InterPro" id="IPR032807">
    <property type="entry name" value="GNVR"/>
</dbReference>
<dbReference type="PANTHER" id="PTHR32309:SF13">
    <property type="entry name" value="FERRIC ENTEROBACTIN TRANSPORT PROTEIN FEPE"/>
    <property type="match status" value="1"/>
</dbReference>
<dbReference type="InterPro" id="IPR050445">
    <property type="entry name" value="Bact_polysacc_biosynth/exp"/>
</dbReference>
<dbReference type="GO" id="GO:0005886">
    <property type="term" value="C:plasma membrane"/>
    <property type="evidence" value="ECO:0007669"/>
    <property type="project" value="UniProtKB-SubCell"/>
</dbReference>
<name>A0A9X4FB96_9VIBR</name>
<gene>
    <name evidence="9" type="ORF">L9X51_00555</name>
</gene>
<accession>A0A9X4FB96</accession>
<feature type="transmembrane region" description="Helical" evidence="6">
    <location>
        <begin position="77"/>
        <end position="97"/>
    </location>
</feature>
<evidence type="ECO:0000256" key="5">
    <source>
        <dbReference type="ARBA" id="ARBA00023136"/>
    </source>
</evidence>
<feature type="transmembrane region" description="Helical" evidence="6">
    <location>
        <begin position="38"/>
        <end position="57"/>
    </location>
</feature>
<dbReference type="RefSeq" id="WP_274675860.1">
    <property type="nucleotide sequence ID" value="NZ_JAKNAX010000001.1"/>
</dbReference>
<dbReference type="AlphaFoldDB" id="A0A9X4FB96"/>
<evidence type="ECO:0000313" key="9">
    <source>
        <dbReference type="EMBL" id="MDE1344931.1"/>
    </source>
</evidence>
<keyword evidence="4 6" id="KW-1133">Transmembrane helix</keyword>
<keyword evidence="5 6" id="KW-0472">Membrane</keyword>
<evidence type="ECO:0000256" key="4">
    <source>
        <dbReference type="ARBA" id="ARBA00022989"/>
    </source>
</evidence>
<proteinExistence type="predicted"/>
<keyword evidence="3 6" id="KW-0812">Transmembrane</keyword>
<sequence>MNKPMLQQPIFSHVDRLNVSDDEIDLRELFGALWKGKLVIALCTAVFAIGGVIVALSKPNTYQAQASLVAANEESGGGLAAMAGQLGGLASLVGINLGSGRFGDKAMSLAVLQSRQFINAFINRHQLLVPLMAADSWDSVSGNMIIDPTLYDIETQQWVRETSPPFSTIPSDWEAHKAFKKIFSVSEAKDNGLVTISITHLSPLIAQQWVELLVKDLNDWIKNETLTETRQNIAYLEQQLEKTKLVDMQSVFYQLIEEQMKSLMLAEVKDEFAFKTIDPAVVPEEKAGPKRALICVLATLLGGMLGVAIVLVRFAFRRS</sequence>
<comment type="subcellular location">
    <subcellularLocation>
        <location evidence="1">Cell membrane</location>
        <topology evidence="1">Multi-pass membrane protein</topology>
    </subcellularLocation>
</comment>
<reference evidence="9" key="1">
    <citation type="submission" date="2022-02" db="EMBL/GenBank/DDBJ databases">
        <title>Emergence and expansion in Europe of a Vibrio aestuarianus clonal complex pathogenic for oysters.</title>
        <authorList>
            <person name="Mesnil A."/>
            <person name="Travers M.-A."/>
        </authorList>
    </citation>
    <scope>NUCLEOTIDE SEQUENCE</scope>
    <source>
        <strain evidence="9">19_064_15T1</strain>
    </source>
</reference>
<dbReference type="InterPro" id="IPR003856">
    <property type="entry name" value="LPS_length_determ_N"/>
</dbReference>
<dbReference type="Pfam" id="PF02706">
    <property type="entry name" value="Wzz"/>
    <property type="match status" value="1"/>
</dbReference>
<feature type="domain" description="Polysaccharide chain length determinant N-terminal" evidence="7">
    <location>
        <begin position="22"/>
        <end position="121"/>
    </location>
</feature>
<evidence type="ECO:0000256" key="1">
    <source>
        <dbReference type="ARBA" id="ARBA00004651"/>
    </source>
</evidence>
<dbReference type="GO" id="GO:0004713">
    <property type="term" value="F:protein tyrosine kinase activity"/>
    <property type="evidence" value="ECO:0007669"/>
    <property type="project" value="TreeGrafter"/>
</dbReference>
<feature type="domain" description="Tyrosine-protein kinase G-rich" evidence="8">
    <location>
        <begin position="250"/>
        <end position="313"/>
    </location>
</feature>
<dbReference type="EMBL" id="JAKNAX010000001">
    <property type="protein sequence ID" value="MDE1344931.1"/>
    <property type="molecule type" value="Genomic_DNA"/>
</dbReference>
<organism evidence="9 10">
    <name type="scientific">Vibrio aestuarianus</name>
    <dbReference type="NCBI Taxonomy" id="28171"/>
    <lineage>
        <taxon>Bacteria</taxon>
        <taxon>Pseudomonadati</taxon>
        <taxon>Pseudomonadota</taxon>
        <taxon>Gammaproteobacteria</taxon>
        <taxon>Vibrionales</taxon>
        <taxon>Vibrionaceae</taxon>
        <taxon>Vibrio</taxon>
    </lineage>
</organism>
<keyword evidence="2" id="KW-1003">Cell membrane</keyword>
<evidence type="ECO:0000256" key="3">
    <source>
        <dbReference type="ARBA" id="ARBA00022692"/>
    </source>
</evidence>
<dbReference type="Proteomes" id="UP001140978">
    <property type="component" value="Unassembled WGS sequence"/>
</dbReference>